<dbReference type="NCBIfam" id="NF003793">
    <property type="entry name" value="PRK05382.1"/>
    <property type="match status" value="1"/>
</dbReference>
<feature type="binding site" evidence="7">
    <location>
        <position position="45"/>
    </location>
    <ligand>
        <name>NADP(+)</name>
        <dbReference type="ChEBI" id="CHEBI:58349"/>
    </ligand>
</feature>
<feature type="binding site" evidence="7">
    <location>
        <position position="293"/>
    </location>
    <ligand>
        <name>FMN</name>
        <dbReference type="ChEBI" id="CHEBI:58210"/>
    </ligand>
</feature>
<dbReference type="PROSITE" id="PS00787">
    <property type="entry name" value="CHORISMATE_SYNTHASE_1"/>
    <property type="match status" value="1"/>
</dbReference>
<comment type="caution">
    <text evidence="7">Lacks conserved residue(s) required for the propagation of feature annotation.</text>
</comment>
<comment type="catalytic activity">
    <reaction evidence="7 8">
        <text>5-O-(1-carboxyvinyl)-3-phosphoshikimate = chorismate + phosphate</text>
        <dbReference type="Rhea" id="RHEA:21020"/>
        <dbReference type="ChEBI" id="CHEBI:29748"/>
        <dbReference type="ChEBI" id="CHEBI:43474"/>
        <dbReference type="ChEBI" id="CHEBI:57701"/>
        <dbReference type="EC" id="4.2.3.5"/>
    </reaction>
</comment>
<organism evidence="9 10">
    <name type="scientific">Pyrodictium delaneyi</name>
    <dbReference type="NCBI Taxonomy" id="1273541"/>
    <lineage>
        <taxon>Archaea</taxon>
        <taxon>Thermoproteota</taxon>
        <taxon>Thermoprotei</taxon>
        <taxon>Desulfurococcales</taxon>
        <taxon>Pyrodictiaceae</taxon>
        <taxon>Pyrodictium</taxon>
    </lineage>
</organism>
<dbReference type="UniPathway" id="UPA00053">
    <property type="reaction ID" value="UER00090"/>
</dbReference>
<evidence type="ECO:0000256" key="6">
    <source>
        <dbReference type="ARBA" id="ARBA00023239"/>
    </source>
</evidence>
<dbReference type="GO" id="GO:0008652">
    <property type="term" value="P:amino acid biosynthetic process"/>
    <property type="evidence" value="ECO:0007669"/>
    <property type="project" value="UniProtKB-KW"/>
</dbReference>
<dbReference type="OrthoDB" id="33049at2157"/>
<comment type="function">
    <text evidence="7">Catalyzes the anti-1,4-elimination of the C-3 phosphate and the C-6 proR hydrogen from 5-enolpyruvylshikimate-3-phosphate (EPSP) to yield chorismate, which is the branch point compound that serves as the starting substrate for the three terminal pathways of aromatic amino acid biosynthesis. This reaction introduces a second double bond into the aromatic ring system.</text>
</comment>
<dbReference type="CDD" id="cd07304">
    <property type="entry name" value="Chorismate_synthase"/>
    <property type="match status" value="1"/>
</dbReference>
<comment type="similarity">
    <text evidence="2 7 8">Belongs to the chorismate synthase family.</text>
</comment>
<dbReference type="PROSITE" id="PS00789">
    <property type="entry name" value="CHORISMATE_SYNTHASE_3"/>
    <property type="match status" value="1"/>
</dbReference>
<dbReference type="InterPro" id="IPR035904">
    <property type="entry name" value="Chorismate_synth_AroC_sf"/>
</dbReference>
<keyword evidence="5 7" id="KW-0057">Aromatic amino acid biosynthesis</keyword>
<keyword evidence="7" id="KW-0521">NADP</keyword>
<dbReference type="PANTHER" id="PTHR21085">
    <property type="entry name" value="CHORISMATE SYNTHASE"/>
    <property type="match status" value="1"/>
</dbReference>
<dbReference type="PANTHER" id="PTHR21085:SF0">
    <property type="entry name" value="CHORISMATE SYNTHASE"/>
    <property type="match status" value="1"/>
</dbReference>
<evidence type="ECO:0000256" key="1">
    <source>
        <dbReference type="ARBA" id="ARBA00005044"/>
    </source>
</evidence>
<dbReference type="InterPro" id="IPR020541">
    <property type="entry name" value="Chorismate_synthase_CS"/>
</dbReference>
<dbReference type="PROSITE" id="PS00788">
    <property type="entry name" value="CHORISMATE_SYNTHASE_2"/>
    <property type="match status" value="1"/>
</dbReference>
<dbReference type="EC" id="4.2.3.5" evidence="3 7"/>
<dbReference type="STRING" id="1273541.Pyrde_0948"/>
<keyword evidence="7" id="KW-0285">Flavoprotein</keyword>
<dbReference type="RefSeq" id="WP_197272748.1">
    <property type="nucleotide sequence ID" value="NZ_CP013011.1"/>
</dbReference>
<evidence type="ECO:0000313" key="10">
    <source>
        <dbReference type="Proteomes" id="UP000058613"/>
    </source>
</evidence>
<dbReference type="Pfam" id="PF01264">
    <property type="entry name" value="Chorismate_synt"/>
    <property type="match status" value="1"/>
</dbReference>
<proteinExistence type="inferred from homology"/>
<protein>
    <recommendedName>
        <fullName evidence="3 7">Chorismate synthase</fullName>
        <shortName evidence="7">CS</shortName>
        <ecNumber evidence="3 7">4.2.3.5</ecNumber>
    </recommendedName>
    <alternativeName>
        <fullName evidence="7">5-enolpyruvylshikimate-3-phosphate phospholyase</fullName>
    </alternativeName>
</protein>
<dbReference type="GO" id="GO:0005829">
    <property type="term" value="C:cytosol"/>
    <property type="evidence" value="ECO:0007669"/>
    <property type="project" value="TreeGrafter"/>
</dbReference>
<dbReference type="Gene3D" id="3.60.150.10">
    <property type="entry name" value="Chorismate synthase AroC"/>
    <property type="match status" value="1"/>
</dbReference>
<dbReference type="GO" id="GO:0009073">
    <property type="term" value="P:aromatic amino acid family biosynthetic process"/>
    <property type="evidence" value="ECO:0007669"/>
    <property type="project" value="UniProtKB-KW"/>
</dbReference>
<feature type="binding site" evidence="7">
    <location>
        <begin position="308"/>
        <end position="312"/>
    </location>
    <ligand>
        <name>FMN</name>
        <dbReference type="ChEBI" id="CHEBI:58210"/>
    </ligand>
</feature>
<dbReference type="GO" id="GO:0004107">
    <property type="term" value="F:chorismate synthase activity"/>
    <property type="evidence" value="ECO:0007669"/>
    <property type="project" value="UniProtKB-UniRule"/>
</dbReference>
<accession>A0A0P0N3Z3</accession>
<evidence type="ECO:0000313" key="9">
    <source>
        <dbReference type="EMBL" id="ALL00996.1"/>
    </source>
</evidence>
<dbReference type="InterPro" id="IPR000453">
    <property type="entry name" value="Chorismate_synth"/>
</dbReference>
<dbReference type="GO" id="GO:0009423">
    <property type="term" value="P:chorismate biosynthetic process"/>
    <property type="evidence" value="ECO:0007669"/>
    <property type="project" value="UniProtKB-UniRule"/>
</dbReference>
<dbReference type="PATRIC" id="fig|1273541.4.peg.1022"/>
<name>A0A0P0N3Z3_9CREN</name>
<keyword evidence="4 7" id="KW-0028">Amino-acid biosynthesis</keyword>
<dbReference type="EMBL" id="CP013011">
    <property type="protein sequence ID" value="ALL00996.1"/>
    <property type="molecule type" value="Genomic_DNA"/>
</dbReference>
<evidence type="ECO:0000256" key="3">
    <source>
        <dbReference type="ARBA" id="ARBA00013036"/>
    </source>
</evidence>
<feature type="binding site" evidence="7">
    <location>
        <position position="335"/>
    </location>
    <ligand>
        <name>FMN</name>
        <dbReference type="ChEBI" id="CHEBI:58210"/>
    </ligand>
</feature>
<comment type="pathway">
    <text evidence="1 7 8">Metabolic intermediate biosynthesis; chorismate biosynthesis; chorismate from D-erythrose 4-phosphate and phosphoenolpyruvate: step 7/7.</text>
</comment>
<evidence type="ECO:0000256" key="7">
    <source>
        <dbReference type="HAMAP-Rule" id="MF_00300"/>
    </source>
</evidence>
<keyword evidence="7" id="KW-0274">FAD</keyword>
<feature type="binding site" evidence="7">
    <location>
        <position position="50"/>
    </location>
    <ligand>
        <name>NADP(+)</name>
        <dbReference type="ChEBI" id="CHEBI:58349"/>
    </ligand>
</feature>
<dbReference type="PIRSF" id="PIRSF001456">
    <property type="entry name" value="Chorismate_synth"/>
    <property type="match status" value="1"/>
</dbReference>
<reference evidence="9 10" key="1">
    <citation type="submission" date="2015-10" db="EMBL/GenBank/DDBJ databases">
        <title>Complete genome sequence of hyperthermophilic archaeon Pyrodictium delaneyi Su06.</title>
        <authorList>
            <person name="Jung J.-H."/>
            <person name="Lin J."/>
            <person name="Holden J.F."/>
            <person name="Park C.-S."/>
        </authorList>
    </citation>
    <scope>NUCLEOTIDE SEQUENCE [LARGE SCALE GENOMIC DNA]</scope>
    <source>
        <strain evidence="9 10">Su06</strain>
    </source>
</reference>
<dbReference type="GO" id="GO:0010181">
    <property type="term" value="F:FMN binding"/>
    <property type="evidence" value="ECO:0007669"/>
    <property type="project" value="TreeGrafter"/>
</dbReference>
<dbReference type="GeneID" id="26099287"/>
<keyword evidence="6 7" id="KW-0456">Lyase</keyword>
<dbReference type="HAMAP" id="MF_00300">
    <property type="entry name" value="Chorismate_synth"/>
    <property type="match status" value="1"/>
</dbReference>
<evidence type="ECO:0000256" key="8">
    <source>
        <dbReference type="RuleBase" id="RU000605"/>
    </source>
</evidence>
<evidence type="ECO:0000256" key="5">
    <source>
        <dbReference type="ARBA" id="ARBA00023141"/>
    </source>
</evidence>
<gene>
    <name evidence="7" type="primary">aroC</name>
    <name evidence="9" type="ORF">Pyrde_0948</name>
</gene>
<sequence>MPLGSALRLSIFGESHGCCIGAVLEGVPPGIPLSPEEINRELELRRPGRRLTTPRREEDRVEILSGVYMGYTTGAPLAMLIRNRDVDSSFYEQVVRHRPRPGHADLTARLRSMGFNDYRGGGPFSGRLTAAIVAAGTVAKKIAGLHGVRFYAYLRALGPAECPPPNGSAEDWIQQLQQLREERNKSTVFCHDAEASKEMEQALIEAMKNGDSLGGLVELWILGVPPGLGEPPFDTLDGDLAKAFFAIPGVKAIEFGTGMAIARMRGSEATDNLVLSPEGAPIPTPGHSGGILGGLSTGGPIVARIAFKPTSTIRLPQRTIDWRGLEETEMTGGGRHDPAIAVRAVPVVEAMAALVVADHLLRWLSWRLEHYHRLERGLEAEKENWF</sequence>
<evidence type="ECO:0000256" key="2">
    <source>
        <dbReference type="ARBA" id="ARBA00008014"/>
    </source>
</evidence>
<keyword evidence="7" id="KW-0288">FMN</keyword>
<dbReference type="Proteomes" id="UP000058613">
    <property type="component" value="Chromosome"/>
</dbReference>
<evidence type="ECO:0000256" key="4">
    <source>
        <dbReference type="ARBA" id="ARBA00022605"/>
    </source>
</evidence>
<dbReference type="AlphaFoldDB" id="A0A0P0N3Z3"/>
<dbReference type="NCBIfam" id="TIGR00033">
    <property type="entry name" value="aroC"/>
    <property type="match status" value="1"/>
</dbReference>
<comment type="cofactor">
    <cofactor evidence="7 8">
        <name>FMNH2</name>
        <dbReference type="ChEBI" id="CHEBI:57618"/>
    </cofactor>
    <text evidence="7 8">Reduced FMN (FMNH(2)).</text>
</comment>
<dbReference type="KEGG" id="pdl:Pyrde_0948"/>
<dbReference type="SUPFAM" id="SSF103263">
    <property type="entry name" value="Chorismate synthase, AroC"/>
    <property type="match status" value="1"/>
</dbReference>